<dbReference type="Gene3D" id="6.10.340.10">
    <property type="match status" value="1"/>
</dbReference>
<dbReference type="Gene3D" id="1.10.287.130">
    <property type="match status" value="1"/>
</dbReference>
<dbReference type="PANTHER" id="PTHR43711">
    <property type="entry name" value="TWO-COMPONENT HISTIDINE KINASE"/>
    <property type="match status" value="1"/>
</dbReference>
<evidence type="ECO:0000256" key="3">
    <source>
        <dbReference type="ARBA" id="ARBA00012438"/>
    </source>
</evidence>
<name>A0A6G2CIT8_9FIRM</name>
<dbReference type="SUPFAM" id="SSF158472">
    <property type="entry name" value="HAMP domain-like"/>
    <property type="match status" value="1"/>
</dbReference>
<dbReference type="Pfam" id="PF00672">
    <property type="entry name" value="HAMP"/>
    <property type="match status" value="1"/>
</dbReference>
<evidence type="ECO:0000256" key="1">
    <source>
        <dbReference type="ARBA" id="ARBA00000085"/>
    </source>
</evidence>
<keyword evidence="4" id="KW-0597">Phosphoprotein</keyword>
<dbReference type="CDD" id="cd06225">
    <property type="entry name" value="HAMP"/>
    <property type="match status" value="1"/>
</dbReference>
<dbReference type="InterPro" id="IPR050736">
    <property type="entry name" value="Sensor_HK_Regulatory"/>
</dbReference>
<dbReference type="PRINTS" id="PR00344">
    <property type="entry name" value="BCTRLSENSOR"/>
</dbReference>
<dbReference type="PROSITE" id="PS50109">
    <property type="entry name" value="HIS_KIN"/>
    <property type="match status" value="1"/>
</dbReference>
<dbReference type="FunFam" id="1.10.287.130:FF:000001">
    <property type="entry name" value="Two-component sensor histidine kinase"/>
    <property type="match status" value="1"/>
</dbReference>
<dbReference type="SMART" id="SM00304">
    <property type="entry name" value="HAMP"/>
    <property type="match status" value="1"/>
</dbReference>
<sequence>MKAIKKRITLTLYFSLSLFVMYLITFAITGALMSFSLLFGWINESTCEKPIIIMLITLVSCIIVGTIISTVASKRMLSSVRMFMDAMNQLASGDFSARLNITHPPEYELLSENFNHMAKELAGIEVLRTDFINNFSHEFKTPIVSIKGFAEILKDDSLTKEEREEYLDIVIEESTRLSNLATNVLTLSKVEAQSILSDQQLFNIGEQIRQCVLLLETKLEKKQLILNADIQDYHYFGNKEMLNQVWLNILDNAIKFISQNGIIDISMKKVSNSIVITISDTGVGIAAEAIPKIFDKFYQEDTSHATMGNGLGLSIVYKIIHLHKGSIACESTLSRGSSFTIELPNII</sequence>
<dbReference type="InterPro" id="IPR036097">
    <property type="entry name" value="HisK_dim/P_sf"/>
</dbReference>
<protein>
    <recommendedName>
        <fullName evidence="3">histidine kinase</fullName>
        <ecNumber evidence="3">2.7.13.3</ecNumber>
    </recommendedName>
</protein>
<organism evidence="9">
    <name type="scientific">Turicibacter sanguinis</name>
    <dbReference type="NCBI Taxonomy" id="154288"/>
    <lineage>
        <taxon>Bacteria</taxon>
        <taxon>Bacillati</taxon>
        <taxon>Bacillota</taxon>
        <taxon>Erysipelotrichia</taxon>
        <taxon>Erysipelotrichales</taxon>
        <taxon>Turicibacteraceae</taxon>
        <taxon>Turicibacter</taxon>
    </lineage>
</organism>
<dbReference type="InterPro" id="IPR003661">
    <property type="entry name" value="HisK_dim/P_dom"/>
</dbReference>
<accession>A0A6G2CIT8</accession>
<evidence type="ECO:0000313" key="9">
    <source>
        <dbReference type="EMBL" id="MTL94051.1"/>
    </source>
</evidence>
<dbReference type="SUPFAM" id="SSF55874">
    <property type="entry name" value="ATPase domain of HSP90 chaperone/DNA topoisomerase II/histidine kinase"/>
    <property type="match status" value="1"/>
</dbReference>
<dbReference type="Gene3D" id="3.30.565.10">
    <property type="entry name" value="Histidine kinase-like ATPase, C-terminal domain"/>
    <property type="match status" value="1"/>
</dbReference>
<evidence type="ECO:0000256" key="7">
    <source>
        <dbReference type="ARBA" id="ARBA00023012"/>
    </source>
</evidence>
<dbReference type="PROSITE" id="PS50885">
    <property type="entry name" value="HAMP"/>
    <property type="match status" value="1"/>
</dbReference>
<evidence type="ECO:0000256" key="2">
    <source>
        <dbReference type="ARBA" id="ARBA00004370"/>
    </source>
</evidence>
<evidence type="ECO:0000256" key="5">
    <source>
        <dbReference type="ARBA" id="ARBA00022679"/>
    </source>
</evidence>
<comment type="subcellular location">
    <subcellularLocation>
        <location evidence="2">Membrane</location>
    </subcellularLocation>
</comment>
<dbReference type="SUPFAM" id="SSF47384">
    <property type="entry name" value="Homodimeric domain of signal transducing histidine kinase"/>
    <property type="match status" value="1"/>
</dbReference>
<evidence type="ECO:0000256" key="6">
    <source>
        <dbReference type="ARBA" id="ARBA00022777"/>
    </source>
</evidence>
<dbReference type="Pfam" id="PF00512">
    <property type="entry name" value="HisKA"/>
    <property type="match status" value="1"/>
</dbReference>
<reference evidence="9" key="1">
    <citation type="journal article" date="2019" name="Nat. Med.">
        <title>A library of human gut bacterial isolates paired with longitudinal multiomics data enables mechanistic microbiome research.</title>
        <authorList>
            <person name="Poyet M."/>
            <person name="Groussin M."/>
            <person name="Gibbons S.M."/>
            <person name="Avila-Pacheco J."/>
            <person name="Jiang X."/>
            <person name="Kearney S.M."/>
            <person name="Perrotta A.R."/>
            <person name="Berdy B."/>
            <person name="Zhao S."/>
            <person name="Lieberman T.D."/>
            <person name="Swanson P.K."/>
            <person name="Smith M."/>
            <person name="Roesemann S."/>
            <person name="Alexander J.E."/>
            <person name="Rich S.A."/>
            <person name="Livny J."/>
            <person name="Vlamakis H."/>
            <person name="Clish C."/>
            <person name="Bullock K."/>
            <person name="Deik A."/>
            <person name="Scott J."/>
            <person name="Pierce K.A."/>
            <person name="Xavier R.J."/>
            <person name="Alm E.J."/>
        </authorList>
    </citation>
    <scope>NUCLEOTIDE SEQUENCE</scope>
    <source>
        <strain evidence="9">BIOML-A179</strain>
    </source>
</reference>
<dbReference type="InterPro" id="IPR036890">
    <property type="entry name" value="HATPase_C_sf"/>
</dbReference>
<proteinExistence type="predicted"/>
<keyword evidence="5" id="KW-0808">Transferase</keyword>
<dbReference type="AlphaFoldDB" id="A0A6G2CIT8"/>
<dbReference type="GO" id="GO:0000155">
    <property type="term" value="F:phosphorelay sensor kinase activity"/>
    <property type="evidence" value="ECO:0007669"/>
    <property type="project" value="InterPro"/>
</dbReference>
<dbReference type="SMART" id="SM00387">
    <property type="entry name" value="HATPase_c"/>
    <property type="match status" value="1"/>
</dbReference>
<dbReference type="Pfam" id="PF02518">
    <property type="entry name" value="HATPase_c"/>
    <property type="match status" value="1"/>
</dbReference>
<dbReference type="InterPro" id="IPR003594">
    <property type="entry name" value="HATPase_dom"/>
</dbReference>
<dbReference type="EMBL" id="WMQV01000009">
    <property type="protein sequence ID" value="MTL94051.1"/>
    <property type="molecule type" value="Genomic_DNA"/>
</dbReference>
<gene>
    <name evidence="9" type="ORF">GMA64_05895</name>
</gene>
<keyword evidence="6" id="KW-0418">Kinase</keyword>
<comment type="caution">
    <text evidence="9">The sequence shown here is derived from an EMBL/GenBank/DDBJ whole genome shotgun (WGS) entry which is preliminary data.</text>
</comment>
<dbReference type="GO" id="GO:0016020">
    <property type="term" value="C:membrane"/>
    <property type="evidence" value="ECO:0007669"/>
    <property type="project" value="UniProtKB-SubCell"/>
</dbReference>
<dbReference type="CDD" id="cd00082">
    <property type="entry name" value="HisKA"/>
    <property type="match status" value="1"/>
</dbReference>
<dbReference type="InterPro" id="IPR005467">
    <property type="entry name" value="His_kinase_dom"/>
</dbReference>
<dbReference type="InterPro" id="IPR003660">
    <property type="entry name" value="HAMP_dom"/>
</dbReference>
<dbReference type="EC" id="2.7.13.3" evidence="3"/>
<dbReference type="FunFam" id="3.30.565.10:FF:000006">
    <property type="entry name" value="Sensor histidine kinase WalK"/>
    <property type="match status" value="1"/>
</dbReference>
<dbReference type="PANTHER" id="PTHR43711:SF26">
    <property type="entry name" value="SENSOR HISTIDINE KINASE RCSC"/>
    <property type="match status" value="1"/>
</dbReference>
<evidence type="ECO:0000256" key="4">
    <source>
        <dbReference type="ARBA" id="ARBA00022553"/>
    </source>
</evidence>
<keyword evidence="8" id="KW-0472">Membrane</keyword>
<evidence type="ECO:0000256" key="8">
    <source>
        <dbReference type="ARBA" id="ARBA00023136"/>
    </source>
</evidence>
<comment type="catalytic activity">
    <reaction evidence="1">
        <text>ATP + protein L-histidine = ADP + protein N-phospho-L-histidine.</text>
        <dbReference type="EC" id="2.7.13.3"/>
    </reaction>
</comment>
<dbReference type="SMART" id="SM00388">
    <property type="entry name" value="HisKA"/>
    <property type="match status" value="1"/>
</dbReference>
<dbReference type="RefSeq" id="WP_129821565.1">
    <property type="nucleotide sequence ID" value="NZ_RCYV01000012.1"/>
</dbReference>
<keyword evidence="7" id="KW-0902">Two-component regulatory system</keyword>
<dbReference type="InterPro" id="IPR004358">
    <property type="entry name" value="Sig_transdc_His_kin-like_C"/>
</dbReference>